<evidence type="ECO:0000256" key="1">
    <source>
        <dbReference type="SAM" id="SignalP"/>
    </source>
</evidence>
<proteinExistence type="predicted"/>
<evidence type="ECO:0000259" key="2">
    <source>
        <dbReference type="Pfam" id="PF04389"/>
    </source>
</evidence>
<sequence length="522" mass="56131">MRPPLLSPTSLLVALAAAVTLAGAEGLSAQPASRPAARRDEIPAAYSAIREADLRRDVGEMASPAMRGREGGTLDELRASMWVAERYRRIGLVPMGEDGTYFQWFDITRTRVSTAASRMRIGGEVMTLFRDVVPLLVVPAEASGAVLWVPDAADTTVDVRGRIVATPLLAPAPSTIRANSYTFASRYADAAISGTLARFARRGAAAVLLVASASVDSAFDVVASARSRGAYDVDRAVPRAANGSDRVAPPPALGTGPTPAFLVRAAMRDTLARQPQAELSVRLERFTAPSVNVVGAVKGTDAKLRDEYVVFSSHQDANGVRATLEGDSVHAGADDNASVTAAELAAARAFVRQPGKRSVLFINHGSEERGLLGSRYHAAHPVVPLARIVAVLNGDMIGRNNPDSAALLGSQPPHRNSSDLVAMALRANALTGRFVLDTIWDRPTHSEGWYFRSDHLPYARLNVPALMYSTNLHDDYHTPRDDPGRIDYPKLTRMAQWMYLTGWFAANAPARPALDPGFRLER</sequence>
<evidence type="ECO:0000313" key="3">
    <source>
        <dbReference type="EMBL" id="AHG93372.1"/>
    </source>
</evidence>
<dbReference type="AlphaFoldDB" id="W0RSC9"/>
<dbReference type="InterPro" id="IPR007484">
    <property type="entry name" value="Peptidase_M28"/>
</dbReference>
<keyword evidence="3" id="KW-0614">Plasmid</keyword>
<dbReference type="EMBL" id="CP007130">
    <property type="protein sequence ID" value="AHG93372.1"/>
    <property type="molecule type" value="Genomic_DNA"/>
</dbReference>
<dbReference type="OrthoDB" id="9764939at2"/>
<protein>
    <submittedName>
        <fullName evidence="3">Peptidase M28</fullName>
    </submittedName>
</protein>
<dbReference type="Proteomes" id="UP000019151">
    <property type="component" value="Plasmid 2"/>
</dbReference>
<keyword evidence="4" id="KW-1185">Reference proteome</keyword>
<dbReference type="Gene3D" id="3.40.630.10">
    <property type="entry name" value="Zn peptidases"/>
    <property type="match status" value="1"/>
</dbReference>
<dbReference type="GO" id="GO:0006508">
    <property type="term" value="P:proteolysis"/>
    <property type="evidence" value="ECO:0007669"/>
    <property type="project" value="InterPro"/>
</dbReference>
<geneLocation type="plasmid" evidence="3 4">
    <name>2</name>
</geneLocation>
<dbReference type="InParanoid" id="W0RSC9"/>
<dbReference type="PANTHER" id="PTHR12147:SF26">
    <property type="entry name" value="PEPTIDASE M28 DOMAIN-CONTAINING PROTEIN"/>
    <property type="match status" value="1"/>
</dbReference>
<name>W0RSC9_9BACT</name>
<dbReference type="GO" id="GO:0008235">
    <property type="term" value="F:metalloexopeptidase activity"/>
    <property type="evidence" value="ECO:0007669"/>
    <property type="project" value="InterPro"/>
</dbReference>
<feature type="chain" id="PRO_5004795916" evidence="1">
    <location>
        <begin position="25"/>
        <end position="522"/>
    </location>
</feature>
<dbReference type="HOGENOM" id="CLU_019932_2_0_0"/>
<dbReference type="RefSeq" id="WP_025414675.1">
    <property type="nucleotide sequence ID" value="NZ_CP007130.1"/>
</dbReference>
<feature type="domain" description="Peptidase M28" evidence="2">
    <location>
        <begin position="292"/>
        <end position="498"/>
    </location>
</feature>
<dbReference type="KEGG" id="gba:J421_5837"/>
<gene>
    <name evidence="3" type="ORF">J421_5837</name>
</gene>
<reference evidence="3 4" key="1">
    <citation type="journal article" date="2014" name="Genome Announc.">
        <title>Genome Sequence and Methylome of Soil Bacterium Gemmatirosa kalamazoonensis KBS708T, a Member of the Rarely Cultivated Gemmatimonadetes Phylum.</title>
        <authorList>
            <person name="Debruyn J.M."/>
            <person name="Radosevich M."/>
            <person name="Wommack K.E."/>
            <person name="Polson S.W."/>
            <person name="Hauser L.J."/>
            <person name="Fawaz M.N."/>
            <person name="Korlach J."/>
            <person name="Tsai Y.C."/>
        </authorList>
    </citation>
    <scope>NUCLEOTIDE SEQUENCE [LARGE SCALE GENOMIC DNA]</scope>
    <source>
        <strain evidence="3 4">KBS708</strain>
        <plasmid evidence="4">Plasmid 2</plasmid>
    </source>
</reference>
<dbReference type="InterPro" id="IPR045175">
    <property type="entry name" value="M28_fam"/>
</dbReference>
<dbReference type="eggNOG" id="COG2234">
    <property type="taxonomic scope" value="Bacteria"/>
</dbReference>
<dbReference type="FunCoup" id="W0RSC9">
    <property type="interactions" value="38"/>
</dbReference>
<dbReference type="Pfam" id="PF04389">
    <property type="entry name" value="Peptidase_M28"/>
    <property type="match status" value="1"/>
</dbReference>
<accession>W0RSC9</accession>
<dbReference type="SUPFAM" id="SSF53187">
    <property type="entry name" value="Zn-dependent exopeptidases"/>
    <property type="match status" value="1"/>
</dbReference>
<organism evidence="3 4">
    <name type="scientific">Gemmatirosa kalamazoonensis</name>
    <dbReference type="NCBI Taxonomy" id="861299"/>
    <lineage>
        <taxon>Bacteria</taxon>
        <taxon>Pseudomonadati</taxon>
        <taxon>Gemmatimonadota</taxon>
        <taxon>Gemmatimonadia</taxon>
        <taxon>Gemmatimonadales</taxon>
        <taxon>Gemmatimonadaceae</taxon>
        <taxon>Gemmatirosa</taxon>
    </lineage>
</organism>
<dbReference type="PANTHER" id="PTHR12147">
    <property type="entry name" value="METALLOPEPTIDASE M28 FAMILY MEMBER"/>
    <property type="match status" value="1"/>
</dbReference>
<keyword evidence="1" id="KW-0732">Signal</keyword>
<feature type="signal peptide" evidence="1">
    <location>
        <begin position="1"/>
        <end position="24"/>
    </location>
</feature>
<evidence type="ECO:0000313" key="4">
    <source>
        <dbReference type="Proteomes" id="UP000019151"/>
    </source>
</evidence>